<dbReference type="PANTHER" id="PTHR43245">
    <property type="entry name" value="BIFUNCTIONAL POLYMYXIN RESISTANCE PROTEIN ARNA"/>
    <property type="match status" value="1"/>
</dbReference>
<dbReference type="InterPro" id="IPR050177">
    <property type="entry name" value="Lipid_A_modif_metabolic_enz"/>
</dbReference>
<dbReference type="SUPFAM" id="SSF51735">
    <property type="entry name" value="NAD(P)-binding Rossmann-fold domains"/>
    <property type="match status" value="1"/>
</dbReference>
<organism evidence="1 2">
    <name type="scientific">Acidipropionibacterium jensenii</name>
    <dbReference type="NCBI Taxonomy" id="1749"/>
    <lineage>
        <taxon>Bacteria</taxon>
        <taxon>Bacillati</taxon>
        <taxon>Actinomycetota</taxon>
        <taxon>Actinomycetes</taxon>
        <taxon>Propionibacteriales</taxon>
        <taxon>Propionibacteriaceae</taxon>
        <taxon>Acidipropionibacterium</taxon>
    </lineage>
</organism>
<dbReference type="InterPro" id="IPR001509">
    <property type="entry name" value="Epimerase_deHydtase"/>
</dbReference>
<dbReference type="Gene3D" id="3.40.50.720">
    <property type="entry name" value="NAD(P)-binding Rossmann-like Domain"/>
    <property type="match status" value="1"/>
</dbReference>
<accession>A0A3Q9UN24</accession>
<dbReference type="EMBL" id="CP025570">
    <property type="protein sequence ID" value="AZZ40747.1"/>
    <property type="molecule type" value="Genomic_DNA"/>
</dbReference>
<dbReference type="Proteomes" id="UP000285875">
    <property type="component" value="Chromosome"/>
</dbReference>
<dbReference type="KEGG" id="aji:C0Z10_06200"/>
<reference evidence="2" key="1">
    <citation type="submission" date="2017-12" db="EMBL/GenBank/DDBJ databases">
        <title>Whole genome sequencing of Acidipropionibacterium jensenii strains JS279 and JS280.</title>
        <authorList>
            <person name="Deptula P."/>
            <person name="Laine P."/>
            <person name="Smolander O.-P."/>
            <person name="Paulin L."/>
            <person name="Auvinen P."/>
            <person name="Varmanen P."/>
        </authorList>
    </citation>
    <scope>NUCLEOTIDE SEQUENCE [LARGE SCALE GENOMIC DNA]</scope>
    <source>
        <strain evidence="2">JS280</strain>
    </source>
</reference>
<dbReference type="AlphaFoldDB" id="A0A3Q9UN24"/>
<protein>
    <submittedName>
        <fullName evidence="1">NAD(P)-dependent oxidoreductase</fullName>
    </submittedName>
</protein>
<dbReference type="RefSeq" id="WP_097799850.1">
    <property type="nucleotide sequence ID" value="NZ_CP025570.1"/>
</dbReference>
<proteinExistence type="predicted"/>
<dbReference type="Pfam" id="PF01370">
    <property type="entry name" value="Epimerase"/>
    <property type="match status" value="1"/>
</dbReference>
<name>A0A3Q9UN24_9ACTN</name>
<evidence type="ECO:0000313" key="2">
    <source>
        <dbReference type="Proteomes" id="UP000285875"/>
    </source>
</evidence>
<dbReference type="InterPro" id="IPR036291">
    <property type="entry name" value="NAD(P)-bd_dom_sf"/>
</dbReference>
<sequence length="326" mass="35719">MRILVIGGGGHIGSFLVPRLVRAGHRVTTITRGSGARYTDGPEWHEITRVIADRDAEEAAGRLGKTVLAQRPEVVIDLVCFTLESATSLVTAVRGRVEHLIHCGSLWRYGASLKLPICEDSEGGAGRAEPPFDEYGIQKDRIARMLRDETDSGGLVTTSLHPGHVTGPGWFPIGPLGNLDPTVWSRLAAGTPLPIPDGGTQMLHHVHADDVAQAFERAVDRRPQVAGADLNIVSGSTMSARGFATIAAGWFGRSAVLEDVSWQQFRDATSDEDAELSWRHLHRSHYASIDKARRLLGYAPRFEPEDAVRQALRWLHDHHRLNLPLT</sequence>
<evidence type="ECO:0000313" key="1">
    <source>
        <dbReference type="EMBL" id="AZZ40747.1"/>
    </source>
</evidence>
<gene>
    <name evidence="1" type="ORF">C0Z10_06200</name>
</gene>